<evidence type="ECO:0000313" key="2">
    <source>
        <dbReference type="EMBL" id="PXF39676.1"/>
    </source>
</evidence>
<evidence type="ECO:0000313" key="3">
    <source>
        <dbReference type="Proteomes" id="UP000247409"/>
    </source>
</evidence>
<evidence type="ECO:0000256" key="1">
    <source>
        <dbReference type="SAM" id="Phobius"/>
    </source>
</evidence>
<protein>
    <submittedName>
        <fullName evidence="2">Uncharacterized protein</fullName>
    </submittedName>
</protein>
<dbReference type="AlphaFoldDB" id="A0A2V3IC43"/>
<name>A0A2V3IC43_9FLOR</name>
<organism evidence="2 3">
    <name type="scientific">Gracilariopsis chorda</name>
    <dbReference type="NCBI Taxonomy" id="448386"/>
    <lineage>
        <taxon>Eukaryota</taxon>
        <taxon>Rhodophyta</taxon>
        <taxon>Florideophyceae</taxon>
        <taxon>Rhodymeniophycidae</taxon>
        <taxon>Gracilariales</taxon>
        <taxon>Gracilariaceae</taxon>
        <taxon>Gracilariopsis</taxon>
    </lineage>
</organism>
<reference evidence="2 3" key="1">
    <citation type="journal article" date="2018" name="Mol. Biol. Evol.">
        <title>Analysis of the draft genome of the red seaweed Gracilariopsis chorda provides insights into genome size evolution in Rhodophyta.</title>
        <authorList>
            <person name="Lee J."/>
            <person name="Yang E.C."/>
            <person name="Graf L."/>
            <person name="Yang J.H."/>
            <person name="Qiu H."/>
            <person name="Zel Zion U."/>
            <person name="Chan C.X."/>
            <person name="Stephens T.G."/>
            <person name="Weber A.P.M."/>
            <person name="Boo G.H."/>
            <person name="Boo S.M."/>
            <person name="Kim K.M."/>
            <person name="Shin Y."/>
            <person name="Jung M."/>
            <person name="Lee S.J."/>
            <person name="Yim H.S."/>
            <person name="Lee J.H."/>
            <person name="Bhattacharya D."/>
            <person name="Yoon H.S."/>
        </authorList>
    </citation>
    <scope>NUCLEOTIDE SEQUENCE [LARGE SCALE GENOMIC DNA]</scope>
    <source>
        <strain evidence="2 3">SKKU-2015</strain>
        <tissue evidence="2">Whole body</tissue>
    </source>
</reference>
<gene>
    <name evidence="2" type="ORF">BWQ96_10623</name>
</gene>
<dbReference type="OrthoDB" id="9227at2759"/>
<dbReference type="Proteomes" id="UP000247409">
    <property type="component" value="Unassembled WGS sequence"/>
</dbReference>
<keyword evidence="3" id="KW-1185">Reference proteome</keyword>
<dbReference type="EMBL" id="NBIV01000528">
    <property type="protein sequence ID" value="PXF39676.1"/>
    <property type="molecule type" value="Genomic_DNA"/>
</dbReference>
<feature type="transmembrane region" description="Helical" evidence="1">
    <location>
        <begin position="165"/>
        <end position="185"/>
    </location>
</feature>
<feature type="transmembrane region" description="Helical" evidence="1">
    <location>
        <begin position="412"/>
        <end position="431"/>
    </location>
</feature>
<keyword evidence="1" id="KW-1133">Transmembrane helix</keyword>
<comment type="caution">
    <text evidence="2">The sequence shown here is derived from an EMBL/GenBank/DDBJ whole genome shotgun (WGS) entry which is preliminary data.</text>
</comment>
<keyword evidence="1" id="KW-0812">Transmembrane</keyword>
<proteinExistence type="predicted"/>
<keyword evidence="1" id="KW-0472">Membrane</keyword>
<accession>A0A2V3IC43</accession>
<sequence>MDDDYETMRTRALCLSPFLREYEQVVPVSTLLLMGNLSELPIASIQHPVPFDPTSLQTFLNVSSNTPPFSASSLSLFNSFTTNDLANDFTGGILSLIVVAQLHRIFKGLIYFFPGVHNHGYSSYVVFSRLASFRYLFRLFTRREPFGERSQHREEEEFGYSLKTILFPLTALALLYIAELVTIIAGTTMRSQHFAEQNFDPKISVVRGAQRPRRVDNLWSDCDDFFVSTRGLFESGKVLKCVSEVRDQLTPYKANIKLSVRYYSGDTIFDIHSRNGSYKTIDLSTFLLSKGGVRFRTMPFRPDLSSEPELKHLLNGILNGVRRRLGYSELDTRHTLWAGKELEGASEVAEEIIFYHFHDWNDSAETIATAFMAELRYMDLVLNSTGLPWVFTRPYTFEQMNPAIAVVKQYRIAHGWLLIALVLVILIQFVVNTRVTHFDEVAFLAMKELMGEDCVLGPLAADSVVGTEVDLREVGLG</sequence>